<evidence type="ECO:0000313" key="1">
    <source>
        <dbReference type="EMBL" id="XCG75165.1"/>
    </source>
</evidence>
<reference evidence="1" key="1">
    <citation type="submission" date="2024-06" db="EMBL/GenBank/DDBJ databases">
        <title>The Caenorhabditis elegans bacterial microbiome influences microsporidia infection through nutrient limitation and inhibiting parasite invasion.</title>
        <authorList>
            <person name="Tamim El Jarkass H."/>
            <person name="Castelblanco S."/>
            <person name="Kaur M."/>
            <person name="Wan Y.C."/>
            <person name="Ellis A.E."/>
            <person name="Sheldon R.D."/>
            <person name="Lien E.C."/>
            <person name="Burton N.O."/>
            <person name="Wright G.D."/>
            <person name="Reinke A.W."/>
        </authorList>
    </citation>
    <scope>NUCLEOTIDE SEQUENCE</scope>
    <source>
        <strain evidence="1">MYb327</strain>
    </source>
</reference>
<accession>A0AAU8E4C0</accession>
<name>A0AAU8E4C0_9PSED</name>
<gene>
    <name evidence="1" type="ORF">ABVN21_03505</name>
</gene>
<sequence length="73" mass="7465">MQSSGGSAGALALSLTHGVLMSFLDALRSLAEQVSMGVRLIIGGVSTLVDIALMIDRVCGWGAMGALCTITIR</sequence>
<dbReference type="RefSeq" id="WP_339556642.1">
    <property type="nucleotide sequence ID" value="NZ_CP159258.1"/>
</dbReference>
<organism evidence="1">
    <name type="scientific">Pseudomonas sp. MYb327</name>
    <dbReference type="NCBI Taxonomy" id="2745230"/>
    <lineage>
        <taxon>Bacteria</taxon>
        <taxon>Pseudomonadati</taxon>
        <taxon>Pseudomonadota</taxon>
        <taxon>Gammaproteobacteria</taxon>
        <taxon>Pseudomonadales</taxon>
        <taxon>Pseudomonadaceae</taxon>
        <taxon>Pseudomonas</taxon>
    </lineage>
</organism>
<protein>
    <submittedName>
        <fullName evidence="1">Uncharacterized protein</fullName>
    </submittedName>
</protein>
<dbReference type="EMBL" id="CP159258">
    <property type="protein sequence ID" value="XCG75165.1"/>
    <property type="molecule type" value="Genomic_DNA"/>
</dbReference>
<dbReference type="AlphaFoldDB" id="A0AAU8E4C0"/>
<proteinExistence type="predicted"/>